<organism evidence="7 8">
    <name type="scientific">Penstemon smallii</name>
    <dbReference type="NCBI Taxonomy" id="265156"/>
    <lineage>
        <taxon>Eukaryota</taxon>
        <taxon>Viridiplantae</taxon>
        <taxon>Streptophyta</taxon>
        <taxon>Embryophyta</taxon>
        <taxon>Tracheophyta</taxon>
        <taxon>Spermatophyta</taxon>
        <taxon>Magnoliopsida</taxon>
        <taxon>eudicotyledons</taxon>
        <taxon>Gunneridae</taxon>
        <taxon>Pentapetalae</taxon>
        <taxon>asterids</taxon>
        <taxon>lamiids</taxon>
        <taxon>Lamiales</taxon>
        <taxon>Plantaginaceae</taxon>
        <taxon>Cheloneae</taxon>
        <taxon>Penstemon</taxon>
    </lineage>
</organism>
<name>A0ABD3U896_9LAMI</name>
<comment type="caution">
    <text evidence="7">The sequence shown here is derived from an EMBL/GenBank/DDBJ whole genome shotgun (WGS) entry which is preliminary data.</text>
</comment>
<dbReference type="PANTHER" id="PTHR45959">
    <property type="entry name" value="BHLH TRANSCRIPTION FACTOR"/>
    <property type="match status" value="1"/>
</dbReference>
<evidence type="ECO:0000313" key="8">
    <source>
        <dbReference type="Proteomes" id="UP001634393"/>
    </source>
</evidence>
<dbReference type="EMBL" id="JBJXBP010000002">
    <property type="protein sequence ID" value="KAL3845702.1"/>
    <property type="molecule type" value="Genomic_DNA"/>
</dbReference>
<keyword evidence="2" id="KW-0805">Transcription regulation</keyword>
<evidence type="ECO:0000256" key="4">
    <source>
        <dbReference type="ARBA" id="ARBA00023242"/>
    </source>
</evidence>
<dbReference type="PROSITE" id="PS50888">
    <property type="entry name" value="BHLH"/>
    <property type="match status" value="1"/>
</dbReference>
<feature type="coiled-coil region" evidence="5">
    <location>
        <begin position="189"/>
        <end position="216"/>
    </location>
</feature>
<comment type="subcellular location">
    <subcellularLocation>
        <location evidence="1">Nucleus</location>
    </subcellularLocation>
</comment>
<keyword evidence="8" id="KW-1185">Reference proteome</keyword>
<accession>A0ABD3U896</accession>
<evidence type="ECO:0000259" key="6">
    <source>
        <dbReference type="PROSITE" id="PS50888"/>
    </source>
</evidence>
<dbReference type="Proteomes" id="UP001634393">
    <property type="component" value="Unassembled WGS sequence"/>
</dbReference>
<dbReference type="Pfam" id="PF00010">
    <property type="entry name" value="HLH"/>
    <property type="match status" value="1"/>
</dbReference>
<dbReference type="InterPro" id="IPR036638">
    <property type="entry name" value="HLH_DNA-bd_sf"/>
</dbReference>
<gene>
    <name evidence="7" type="ORF">ACJIZ3_003105</name>
</gene>
<feature type="domain" description="BHLH" evidence="6">
    <location>
        <begin position="150"/>
        <end position="199"/>
    </location>
</feature>
<dbReference type="GO" id="GO:0005634">
    <property type="term" value="C:nucleus"/>
    <property type="evidence" value="ECO:0007669"/>
    <property type="project" value="UniProtKB-SubCell"/>
</dbReference>
<dbReference type="AlphaFoldDB" id="A0ABD3U896"/>
<evidence type="ECO:0000313" key="7">
    <source>
        <dbReference type="EMBL" id="KAL3845702.1"/>
    </source>
</evidence>
<sequence length="323" mass="35900">MEDYFGELNTPQTIIHHELLNSTAHNLKSSAAQKITTASATAIASNYPISNLISFGNSKLNNNTPPTNYNDDEMMMMIRDYNSMIFPRGGTINFSSSLTEDDHTPRNYSANNIVISSNDAASNGNGIMIFNSSSTGTQKRATFGGTRTPAQALDHVVAERKRRKKLGQHFISLSKVVPGLNKLDKASLLEDAIKHLKALKERVNALEQEEIIKSNDESEDDNDININGISSSKLSGLEIKARIMNKSVLLKIFCKNEKGLMSRIPCELEKMQLCVTDIRVMPFGDAALDITILLEMHSEFRGTVKDIVDHLEMVFLKPCDHLR</sequence>
<dbReference type="SUPFAM" id="SSF47459">
    <property type="entry name" value="HLH, helix-loop-helix DNA-binding domain"/>
    <property type="match status" value="1"/>
</dbReference>
<protein>
    <recommendedName>
        <fullName evidence="6">BHLH domain-containing protein</fullName>
    </recommendedName>
</protein>
<dbReference type="InterPro" id="IPR052610">
    <property type="entry name" value="bHLH_transcription_regulator"/>
</dbReference>
<keyword evidence="3" id="KW-0804">Transcription</keyword>
<evidence type="ECO:0000256" key="1">
    <source>
        <dbReference type="ARBA" id="ARBA00004123"/>
    </source>
</evidence>
<reference evidence="7 8" key="1">
    <citation type="submission" date="2024-12" db="EMBL/GenBank/DDBJ databases">
        <title>The unique morphological basis and parallel evolutionary history of personate flowers in Penstemon.</title>
        <authorList>
            <person name="Depatie T.H."/>
            <person name="Wessinger C.A."/>
        </authorList>
    </citation>
    <scope>NUCLEOTIDE SEQUENCE [LARGE SCALE GENOMIC DNA]</scope>
    <source>
        <strain evidence="7">WTNN_2</strain>
        <tissue evidence="7">Leaf</tissue>
    </source>
</reference>
<evidence type="ECO:0000256" key="2">
    <source>
        <dbReference type="ARBA" id="ARBA00023015"/>
    </source>
</evidence>
<dbReference type="InterPro" id="IPR011598">
    <property type="entry name" value="bHLH_dom"/>
</dbReference>
<proteinExistence type="predicted"/>
<evidence type="ECO:0000256" key="3">
    <source>
        <dbReference type="ARBA" id="ARBA00023163"/>
    </source>
</evidence>
<keyword evidence="5" id="KW-0175">Coiled coil</keyword>
<dbReference type="SMART" id="SM00353">
    <property type="entry name" value="HLH"/>
    <property type="match status" value="1"/>
</dbReference>
<keyword evidence="4" id="KW-0539">Nucleus</keyword>
<dbReference type="PANTHER" id="PTHR45959:SF2">
    <property type="entry name" value="BHLH TRANSCRIPTION FACTOR"/>
    <property type="match status" value="1"/>
</dbReference>
<evidence type="ECO:0000256" key="5">
    <source>
        <dbReference type="SAM" id="Coils"/>
    </source>
</evidence>
<dbReference type="Gene3D" id="4.10.280.10">
    <property type="entry name" value="Helix-loop-helix DNA-binding domain"/>
    <property type="match status" value="1"/>
</dbReference>